<keyword evidence="3" id="KW-1185">Reference proteome</keyword>
<feature type="region of interest" description="Disordered" evidence="1">
    <location>
        <begin position="125"/>
        <end position="147"/>
    </location>
</feature>
<sequence>MPQPPHTRLHVQATALPKACYEVLHCPCGRCSSSSSSSYDDLFVHMFKLTNAFRNVASLAGGDWRLRRWRRPAGTTGARGAATAAAAAAAAAAPSPPPPSAAIRRRDYRYTAASGLVTDSGKVTAAMAASPPPRTRKRRRRRRRQCVRADSIARAHCVRLRTVRGVHAAVGTRRIRYEARAPHGKLERHAQRQRTCGGGGGDLAEQGAD</sequence>
<proteinExistence type="predicted"/>
<dbReference type="Proteomes" id="UP000664859">
    <property type="component" value="Unassembled WGS sequence"/>
</dbReference>
<evidence type="ECO:0000256" key="1">
    <source>
        <dbReference type="SAM" id="MobiDB-lite"/>
    </source>
</evidence>
<gene>
    <name evidence="2" type="ORF">JKP88DRAFT_337615</name>
</gene>
<evidence type="ECO:0000313" key="3">
    <source>
        <dbReference type="Proteomes" id="UP000664859"/>
    </source>
</evidence>
<evidence type="ECO:0000313" key="2">
    <source>
        <dbReference type="EMBL" id="KAG5175565.1"/>
    </source>
</evidence>
<protein>
    <submittedName>
        <fullName evidence="2">Uncharacterized protein</fullName>
    </submittedName>
</protein>
<accession>A0A835YL24</accession>
<reference evidence="2" key="1">
    <citation type="submission" date="2021-02" db="EMBL/GenBank/DDBJ databases">
        <title>First Annotated Genome of the Yellow-green Alga Tribonema minus.</title>
        <authorList>
            <person name="Mahan K.M."/>
        </authorList>
    </citation>
    <scope>NUCLEOTIDE SEQUENCE</scope>
    <source>
        <strain evidence="2">UTEX B ZZ1240</strain>
    </source>
</reference>
<feature type="region of interest" description="Disordered" evidence="1">
    <location>
        <begin position="183"/>
        <end position="209"/>
    </location>
</feature>
<dbReference type="EMBL" id="JAFCMP010000547">
    <property type="protein sequence ID" value="KAG5175565.1"/>
    <property type="molecule type" value="Genomic_DNA"/>
</dbReference>
<feature type="compositionally biased region" description="Basic residues" evidence="1">
    <location>
        <begin position="134"/>
        <end position="146"/>
    </location>
</feature>
<comment type="caution">
    <text evidence="2">The sequence shown here is derived from an EMBL/GenBank/DDBJ whole genome shotgun (WGS) entry which is preliminary data.</text>
</comment>
<organism evidence="2 3">
    <name type="scientific">Tribonema minus</name>
    <dbReference type="NCBI Taxonomy" id="303371"/>
    <lineage>
        <taxon>Eukaryota</taxon>
        <taxon>Sar</taxon>
        <taxon>Stramenopiles</taxon>
        <taxon>Ochrophyta</taxon>
        <taxon>PX clade</taxon>
        <taxon>Xanthophyceae</taxon>
        <taxon>Tribonematales</taxon>
        <taxon>Tribonemataceae</taxon>
        <taxon>Tribonema</taxon>
    </lineage>
</organism>
<dbReference type="AlphaFoldDB" id="A0A835YL24"/>
<name>A0A835YL24_9STRA</name>